<protein>
    <submittedName>
        <fullName evidence="1">Uncharacterized protein</fullName>
    </submittedName>
</protein>
<evidence type="ECO:0000313" key="2">
    <source>
        <dbReference type="Proteomes" id="UP000551758"/>
    </source>
</evidence>
<sequence>MSAGPNAVGSDDGGLLSTSYLDKVHHLENANADLEFKIKRWYENFGKGNFDGQPETIANITTLSRTLKLRYHSEVALYQSVELDSISLRSLGRVDSEQD</sequence>
<dbReference type="AlphaFoldDB" id="A0A7J7F1Z3"/>
<comment type="caution">
    <text evidence="1">The sequence shown here is derived from an EMBL/GenBank/DDBJ whole genome shotgun (WGS) entry which is preliminary data.</text>
</comment>
<accession>A0A7J7F1Z3</accession>
<reference evidence="1 2" key="1">
    <citation type="journal article" date="2020" name="Mol. Biol. Evol.">
        <title>Interspecific Gene Flow and the Evolution of Specialization in Black and White Rhinoceros.</title>
        <authorList>
            <person name="Moodley Y."/>
            <person name="Westbury M.V."/>
            <person name="Russo I.M."/>
            <person name="Gopalakrishnan S."/>
            <person name="Rakotoarivelo A."/>
            <person name="Olsen R.A."/>
            <person name="Prost S."/>
            <person name="Tunstall T."/>
            <person name="Ryder O.A."/>
            <person name="Dalen L."/>
            <person name="Bruford M.W."/>
        </authorList>
    </citation>
    <scope>NUCLEOTIDE SEQUENCE [LARGE SCALE GENOMIC DNA]</scope>
    <source>
        <strain evidence="1">SBR-YM</strain>
        <tissue evidence="1">Skin</tissue>
    </source>
</reference>
<dbReference type="EMBL" id="JACDTQ010001563">
    <property type="protein sequence ID" value="KAF5922082.1"/>
    <property type="molecule type" value="Genomic_DNA"/>
</dbReference>
<dbReference type="Proteomes" id="UP000551758">
    <property type="component" value="Unassembled WGS sequence"/>
</dbReference>
<proteinExistence type="predicted"/>
<gene>
    <name evidence="1" type="ORF">HPG69_006761</name>
</gene>
<name>A0A7J7F1Z3_DICBM</name>
<keyword evidence="2" id="KW-1185">Reference proteome</keyword>
<evidence type="ECO:0000313" key="1">
    <source>
        <dbReference type="EMBL" id="KAF5922082.1"/>
    </source>
</evidence>
<organism evidence="1 2">
    <name type="scientific">Diceros bicornis minor</name>
    <name type="common">South-central black rhinoceros</name>
    <dbReference type="NCBI Taxonomy" id="77932"/>
    <lineage>
        <taxon>Eukaryota</taxon>
        <taxon>Metazoa</taxon>
        <taxon>Chordata</taxon>
        <taxon>Craniata</taxon>
        <taxon>Vertebrata</taxon>
        <taxon>Euteleostomi</taxon>
        <taxon>Mammalia</taxon>
        <taxon>Eutheria</taxon>
        <taxon>Laurasiatheria</taxon>
        <taxon>Perissodactyla</taxon>
        <taxon>Rhinocerotidae</taxon>
        <taxon>Diceros</taxon>
    </lineage>
</organism>